<keyword evidence="5" id="KW-0028">Amino-acid biosynthesis</keyword>
<comment type="cofactor">
    <cofactor evidence="1">
        <name>Mg(2+)</name>
        <dbReference type="ChEBI" id="CHEBI:18420"/>
    </cofactor>
</comment>
<dbReference type="EC" id="3.1.3.3" evidence="4"/>
<evidence type="ECO:0000256" key="2">
    <source>
        <dbReference type="ARBA" id="ARBA00005135"/>
    </source>
</evidence>
<evidence type="ECO:0000256" key="5">
    <source>
        <dbReference type="ARBA" id="ARBA00022605"/>
    </source>
</evidence>
<proteinExistence type="inferred from homology"/>
<dbReference type="CDD" id="cd01427">
    <property type="entry name" value="HAD_like"/>
    <property type="match status" value="1"/>
</dbReference>
<comment type="pathway">
    <text evidence="2">Amino-acid biosynthesis; L-serine biosynthesis; L-serine from 3-phospho-D-glycerate: step 3/3.</text>
</comment>
<evidence type="ECO:0000256" key="10">
    <source>
        <dbReference type="ARBA" id="ARBA00048138"/>
    </source>
</evidence>
<evidence type="ECO:0000256" key="8">
    <source>
        <dbReference type="ARBA" id="ARBA00022842"/>
    </source>
</evidence>
<protein>
    <recommendedName>
        <fullName evidence="4">phosphoserine phosphatase</fullName>
        <ecNumber evidence="4">3.1.3.3</ecNumber>
    </recommendedName>
</protein>
<dbReference type="PANTHER" id="PTHR43344:SF2">
    <property type="entry name" value="PHOSPHOSERINE PHOSPHATASE"/>
    <property type="match status" value="1"/>
</dbReference>
<dbReference type="PANTHER" id="PTHR43344">
    <property type="entry name" value="PHOSPHOSERINE PHOSPHATASE"/>
    <property type="match status" value="1"/>
</dbReference>
<gene>
    <name evidence="13" type="ORF">EXU48_15235</name>
</gene>
<reference evidence="13 14" key="1">
    <citation type="submission" date="2019-03" db="EMBL/GenBank/DDBJ databases">
        <title>Genomic features of bacteria from cold environments.</title>
        <authorList>
            <person name="Shen L."/>
        </authorList>
    </citation>
    <scope>NUCLEOTIDE SEQUENCE [LARGE SCALE GENOMIC DNA]</scope>
    <source>
        <strain evidence="14">T3246-1</strain>
    </source>
</reference>
<dbReference type="Gene3D" id="3.40.50.1000">
    <property type="entry name" value="HAD superfamily/HAD-like"/>
    <property type="match status" value="1"/>
</dbReference>
<dbReference type="SUPFAM" id="SSF56784">
    <property type="entry name" value="HAD-like"/>
    <property type="match status" value="1"/>
</dbReference>
<evidence type="ECO:0000313" key="13">
    <source>
        <dbReference type="EMBL" id="TDE91509.1"/>
    </source>
</evidence>
<sequence length="376" mass="40686">MFGLSAIACSLGSAAGRSHGDRSTAACGTDHPSGVSPGTAATPSVGTDGSEWPSDRRDRDVPDLPDLPSWRATPTRAAIEDFLAAVTTEGGPDFVPPERRVAVFDNDGTLWTEKPMLVQLHYLLEQWKVAAEADPALATTQPYQAAVSGDLAWLGAAVDKHYAGDDADLGLIIAAVSAASAGSSVEEYEASVAAFFRDARHLTLDRSYAHTVYQPMVELVRLLDAHDFRTYIVSGGERDFMRLIAQDYYGIPTQRVIGTALGLEYDAEHNVVRYRSALSFFDDGPEKPVRIWTRTGRRPILAVGNSNGDVPMLRFAQGNPRSLALLVNHDDDTERGDQPYAKGAEKAIEAAGVHGFTVISVRDDWSRVFPPDDAQD</sequence>
<keyword evidence="14" id="KW-1185">Reference proteome</keyword>
<evidence type="ECO:0000256" key="6">
    <source>
        <dbReference type="ARBA" id="ARBA00022723"/>
    </source>
</evidence>
<keyword evidence="8" id="KW-0460">Magnesium</keyword>
<comment type="caution">
    <text evidence="13">The sequence shown here is derived from an EMBL/GenBank/DDBJ whole genome shotgun (WGS) entry which is preliminary data.</text>
</comment>
<dbReference type="InterPro" id="IPR050582">
    <property type="entry name" value="HAD-like_SerB"/>
</dbReference>
<evidence type="ECO:0000256" key="11">
    <source>
        <dbReference type="ARBA" id="ARBA00048523"/>
    </source>
</evidence>
<evidence type="ECO:0000256" key="9">
    <source>
        <dbReference type="ARBA" id="ARBA00023299"/>
    </source>
</evidence>
<keyword evidence="6" id="KW-0479">Metal-binding</keyword>
<feature type="compositionally biased region" description="Basic and acidic residues" evidence="12">
    <location>
        <begin position="53"/>
        <end position="62"/>
    </location>
</feature>
<dbReference type="InterPro" id="IPR023214">
    <property type="entry name" value="HAD_sf"/>
</dbReference>
<dbReference type="EMBL" id="SMNA01000007">
    <property type="protein sequence ID" value="TDE91509.1"/>
    <property type="molecule type" value="Genomic_DNA"/>
</dbReference>
<feature type="region of interest" description="Disordered" evidence="12">
    <location>
        <begin position="13"/>
        <end position="70"/>
    </location>
</feature>
<dbReference type="InterPro" id="IPR036412">
    <property type="entry name" value="HAD-like_sf"/>
</dbReference>
<name>A0ABY2E0N6_9MICO</name>
<evidence type="ECO:0000256" key="4">
    <source>
        <dbReference type="ARBA" id="ARBA00012640"/>
    </source>
</evidence>
<evidence type="ECO:0000256" key="12">
    <source>
        <dbReference type="SAM" id="MobiDB-lite"/>
    </source>
</evidence>
<evidence type="ECO:0000256" key="1">
    <source>
        <dbReference type="ARBA" id="ARBA00001946"/>
    </source>
</evidence>
<organism evidence="13 14">
    <name type="scientific">Occultella glacieicola</name>
    <dbReference type="NCBI Taxonomy" id="2518684"/>
    <lineage>
        <taxon>Bacteria</taxon>
        <taxon>Bacillati</taxon>
        <taxon>Actinomycetota</taxon>
        <taxon>Actinomycetes</taxon>
        <taxon>Micrococcales</taxon>
        <taxon>Ruaniaceae</taxon>
        <taxon>Occultella</taxon>
    </lineage>
</organism>
<comment type="similarity">
    <text evidence="3">Belongs to the HAD-like hydrolase superfamily. SerB family.</text>
</comment>
<evidence type="ECO:0000256" key="7">
    <source>
        <dbReference type="ARBA" id="ARBA00022801"/>
    </source>
</evidence>
<comment type="catalytic activity">
    <reaction evidence="11">
        <text>O-phospho-D-serine + H2O = D-serine + phosphate</text>
        <dbReference type="Rhea" id="RHEA:24873"/>
        <dbReference type="ChEBI" id="CHEBI:15377"/>
        <dbReference type="ChEBI" id="CHEBI:35247"/>
        <dbReference type="ChEBI" id="CHEBI:43474"/>
        <dbReference type="ChEBI" id="CHEBI:58680"/>
        <dbReference type="EC" id="3.1.3.3"/>
    </reaction>
</comment>
<evidence type="ECO:0000313" key="14">
    <source>
        <dbReference type="Proteomes" id="UP000504882"/>
    </source>
</evidence>
<keyword evidence="7" id="KW-0378">Hydrolase</keyword>
<keyword evidence="9" id="KW-0718">Serine biosynthesis</keyword>
<dbReference type="Pfam" id="PF12710">
    <property type="entry name" value="HAD"/>
    <property type="match status" value="1"/>
</dbReference>
<accession>A0ABY2E0N6</accession>
<comment type="catalytic activity">
    <reaction evidence="10">
        <text>O-phospho-L-serine + H2O = L-serine + phosphate</text>
        <dbReference type="Rhea" id="RHEA:21208"/>
        <dbReference type="ChEBI" id="CHEBI:15377"/>
        <dbReference type="ChEBI" id="CHEBI:33384"/>
        <dbReference type="ChEBI" id="CHEBI:43474"/>
        <dbReference type="ChEBI" id="CHEBI:57524"/>
        <dbReference type="EC" id="3.1.3.3"/>
    </reaction>
</comment>
<dbReference type="Proteomes" id="UP000504882">
    <property type="component" value="Unassembled WGS sequence"/>
</dbReference>
<evidence type="ECO:0000256" key="3">
    <source>
        <dbReference type="ARBA" id="ARBA00009184"/>
    </source>
</evidence>